<keyword evidence="1" id="KW-0560">Oxidoreductase</keyword>
<accession>A0ABS6ARR2</accession>
<feature type="domain" description="FAD-binding" evidence="3">
    <location>
        <begin position="301"/>
        <end position="363"/>
    </location>
</feature>
<feature type="domain" description="FAD-binding" evidence="3">
    <location>
        <begin position="5"/>
        <end position="191"/>
    </location>
</feature>
<evidence type="ECO:0000259" key="3">
    <source>
        <dbReference type="Pfam" id="PF01494"/>
    </source>
</evidence>
<dbReference type="InterPro" id="IPR036188">
    <property type="entry name" value="FAD/NAD-bd_sf"/>
</dbReference>
<keyword evidence="2 4" id="KW-0503">Monooxygenase</keyword>
<dbReference type="RefSeq" id="WP_215915174.1">
    <property type="nucleotide sequence ID" value="NZ_JAHKNI010000001.1"/>
</dbReference>
<sequence>MNTATTALVIGGGVAGSVIALALRKAGIDATVYERYPVAADGVGAGLSLAPNGQRALAAIDCEHVLDSLGIEIPGQTFGDASGNIFTEFAGFPDLPGTKVMARAELFRALADHAAASGIRFEYNKKLVSIAQTEDAVTATFADGSTATADILIGADGIRSTVRTLIDADAPGPEYGGVLSFGGIARGSDVQTKHEMMYFAFGQTFLGYYHVPAAALLGVGRGGQDDPDPGNPEGNVAWFASLPRPERLTSAETHETTAAGWLSQLRELYAGHLPGETLLAHTAPEDLTVVGPMELMPSVPTWHRGRVVLVGDSAHAPSSSSGQGASLAIESAVELARCLRDLSIPEAFAAYEQLRRPRVEAIAAGARGANKAKAEGAATGKPALPDPEQMFRHTHYYEIDWDQPVTVPGGE</sequence>
<dbReference type="Proteomes" id="UP000733379">
    <property type="component" value="Unassembled WGS sequence"/>
</dbReference>
<dbReference type="GO" id="GO:0004497">
    <property type="term" value="F:monooxygenase activity"/>
    <property type="evidence" value="ECO:0007669"/>
    <property type="project" value="UniProtKB-KW"/>
</dbReference>
<proteinExistence type="predicted"/>
<evidence type="ECO:0000256" key="1">
    <source>
        <dbReference type="ARBA" id="ARBA00023002"/>
    </source>
</evidence>
<dbReference type="InterPro" id="IPR050493">
    <property type="entry name" value="FAD-dep_Monooxygenase_BioMet"/>
</dbReference>
<keyword evidence="5" id="KW-1185">Reference proteome</keyword>
<dbReference type="Pfam" id="PF01494">
    <property type="entry name" value="FAD_binding_3"/>
    <property type="match status" value="2"/>
</dbReference>
<dbReference type="SUPFAM" id="SSF51905">
    <property type="entry name" value="FAD/NAD(P)-binding domain"/>
    <property type="match status" value="1"/>
</dbReference>
<evidence type="ECO:0000313" key="4">
    <source>
        <dbReference type="EMBL" id="MBU3060285.1"/>
    </source>
</evidence>
<dbReference type="PANTHER" id="PTHR13789">
    <property type="entry name" value="MONOOXYGENASE"/>
    <property type="match status" value="1"/>
</dbReference>
<dbReference type="PRINTS" id="PR00420">
    <property type="entry name" value="RNGMNOXGNASE"/>
</dbReference>
<evidence type="ECO:0000256" key="2">
    <source>
        <dbReference type="ARBA" id="ARBA00023033"/>
    </source>
</evidence>
<protein>
    <submittedName>
        <fullName evidence="4">FAD-dependent monooxygenase</fullName>
    </submittedName>
</protein>
<comment type="caution">
    <text evidence="4">The sequence shown here is derived from an EMBL/GenBank/DDBJ whole genome shotgun (WGS) entry which is preliminary data.</text>
</comment>
<gene>
    <name evidence="4" type="ORF">KO481_01935</name>
</gene>
<name>A0ABS6ARR2_9NOCA</name>
<dbReference type="PANTHER" id="PTHR13789:SF309">
    <property type="entry name" value="PUTATIVE (AFU_ORTHOLOGUE AFUA_6G14510)-RELATED"/>
    <property type="match status" value="1"/>
</dbReference>
<dbReference type="InterPro" id="IPR002938">
    <property type="entry name" value="FAD-bd"/>
</dbReference>
<dbReference type="EMBL" id="JAHKNI010000001">
    <property type="protein sequence ID" value="MBU3060285.1"/>
    <property type="molecule type" value="Genomic_DNA"/>
</dbReference>
<organism evidence="4 5">
    <name type="scientific">Nocardia albiluteola</name>
    <dbReference type="NCBI Taxonomy" id="2842303"/>
    <lineage>
        <taxon>Bacteria</taxon>
        <taxon>Bacillati</taxon>
        <taxon>Actinomycetota</taxon>
        <taxon>Actinomycetes</taxon>
        <taxon>Mycobacteriales</taxon>
        <taxon>Nocardiaceae</taxon>
        <taxon>Nocardia</taxon>
    </lineage>
</organism>
<reference evidence="4 5" key="1">
    <citation type="submission" date="2021-06" db="EMBL/GenBank/DDBJ databases">
        <title>Actinomycetes sequencing.</title>
        <authorList>
            <person name="Shan Q."/>
        </authorList>
    </citation>
    <scope>NUCLEOTIDE SEQUENCE [LARGE SCALE GENOMIC DNA]</scope>
    <source>
        <strain evidence="4 5">NEAU-G5</strain>
    </source>
</reference>
<evidence type="ECO:0000313" key="5">
    <source>
        <dbReference type="Proteomes" id="UP000733379"/>
    </source>
</evidence>
<dbReference type="Gene3D" id="3.50.50.60">
    <property type="entry name" value="FAD/NAD(P)-binding domain"/>
    <property type="match status" value="1"/>
</dbReference>